<dbReference type="InterPro" id="IPR015590">
    <property type="entry name" value="Aldehyde_DH_dom"/>
</dbReference>
<dbReference type="InterPro" id="IPR016163">
    <property type="entry name" value="Ald_DH_C"/>
</dbReference>
<keyword evidence="6" id="KW-1185">Reference proteome</keyword>
<evidence type="ECO:0000256" key="1">
    <source>
        <dbReference type="ARBA" id="ARBA00023002"/>
    </source>
</evidence>
<comment type="caution">
    <text evidence="5">The sequence shown here is derived from an EMBL/GenBank/DDBJ whole genome shotgun (WGS) entry which is preliminary data.</text>
</comment>
<evidence type="ECO:0000256" key="2">
    <source>
        <dbReference type="PROSITE-ProRule" id="PRU10007"/>
    </source>
</evidence>
<feature type="active site" evidence="2">
    <location>
        <position position="158"/>
    </location>
</feature>
<evidence type="ECO:0000313" key="6">
    <source>
        <dbReference type="Proteomes" id="UP000589036"/>
    </source>
</evidence>
<dbReference type="Proteomes" id="UP000589036">
    <property type="component" value="Unassembled WGS sequence"/>
</dbReference>
<dbReference type="Gene3D" id="3.40.605.10">
    <property type="entry name" value="Aldehyde Dehydrogenase, Chain A, domain 1"/>
    <property type="match status" value="1"/>
</dbReference>
<keyword evidence="1 3" id="KW-0560">Oxidoreductase</keyword>
<evidence type="ECO:0000256" key="3">
    <source>
        <dbReference type="RuleBase" id="RU003345"/>
    </source>
</evidence>
<dbReference type="EC" id="1.2.1.3" evidence="5"/>
<organism evidence="5 6">
    <name type="scientific">Spinactinospora alkalitolerans</name>
    <dbReference type="NCBI Taxonomy" id="687207"/>
    <lineage>
        <taxon>Bacteria</taxon>
        <taxon>Bacillati</taxon>
        <taxon>Actinomycetota</taxon>
        <taxon>Actinomycetes</taxon>
        <taxon>Streptosporangiales</taxon>
        <taxon>Nocardiopsidaceae</taxon>
        <taxon>Spinactinospora</taxon>
    </lineage>
</organism>
<accession>A0A852TRV9</accession>
<evidence type="ECO:0000259" key="4">
    <source>
        <dbReference type="Pfam" id="PF00171"/>
    </source>
</evidence>
<reference evidence="5 6" key="1">
    <citation type="submission" date="2020-07" db="EMBL/GenBank/DDBJ databases">
        <title>Sequencing the genomes of 1000 actinobacteria strains.</title>
        <authorList>
            <person name="Klenk H.-P."/>
        </authorList>
    </citation>
    <scope>NUCLEOTIDE SEQUENCE [LARGE SCALE GENOMIC DNA]</scope>
    <source>
        <strain evidence="5 6">CXB654</strain>
    </source>
</reference>
<name>A0A852TRV9_9ACTN</name>
<comment type="similarity">
    <text evidence="3">Belongs to the aldehyde dehydrogenase family.</text>
</comment>
<proteinExistence type="inferred from homology"/>
<dbReference type="EMBL" id="JACCCC010000001">
    <property type="protein sequence ID" value="NYE45443.1"/>
    <property type="molecule type" value="Genomic_DNA"/>
</dbReference>
<dbReference type="AlphaFoldDB" id="A0A852TRV9"/>
<dbReference type="SUPFAM" id="SSF53720">
    <property type="entry name" value="ALDH-like"/>
    <property type="match status" value="1"/>
</dbReference>
<protein>
    <submittedName>
        <fullName evidence="5">Aldehyde dehydrogenase (NAD+)</fullName>
        <ecNumber evidence="5">1.2.1.3</ecNumber>
    </submittedName>
</protein>
<dbReference type="GO" id="GO:0004029">
    <property type="term" value="F:aldehyde dehydrogenase (NAD+) activity"/>
    <property type="evidence" value="ECO:0007669"/>
    <property type="project" value="UniProtKB-EC"/>
</dbReference>
<gene>
    <name evidence="5" type="ORF">HDA32_000563</name>
</gene>
<dbReference type="InterPro" id="IPR016161">
    <property type="entry name" value="Ald_DH/histidinol_DH"/>
</dbReference>
<dbReference type="InterPro" id="IPR029510">
    <property type="entry name" value="Ald_DH_CS_GLU"/>
</dbReference>
<dbReference type="PROSITE" id="PS00687">
    <property type="entry name" value="ALDEHYDE_DEHYDR_GLU"/>
    <property type="match status" value="1"/>
</dbReference>
<dbReference type="PANTHER" id="PTHR11699">
    <property type="entry name" value="ALDEHYDE DEHYDROGENASE-RELATED"/>
    <property type="match status" value="1"/>
</dbReference>
<feature type="domain" description="Aldehyde dehydrogenase" evidence="4">
    <location>
        <begin position="3"/>
        <end position="384"/>
    </location>
</feature>
<dbReference type="InterPro" id="IPR016162">
    <property type="entry name" value="Ald_DH_N"/>
</dbReference>
<sequence length="390" mass="40495">MIDEVGKPATEARGEAARSVAIMRYFAQQAFEPDGETLPPAGPRTLLYSRRRPHGVAGLITPWNFPAAIPLWKAAPALAYGNAVLLKPAPEATAVALRLAELLGEALPSGLFRVVPGGGETGRAVVGAADCVSFTGSAEAGHAVAMAATHRSLPIQAEMGGLNASIVLPDADLENAAPSVAAAAMGYAGQKCTATSRVIVVGDETRQSQVREALAAAVECMRVGDPAEDTTAVGPLILEEARDAVVAAADGARSDGARVLTGGGREDRFGWYAQPTLVADVPADNRLVNEEVFGPICAIQTARDIGQAIQLNNAVRYGLVTSVYSNDLNVAFDALDEIDTGLVRVNAPTSGVDFWAPFGGEKASSYGPREQGKAAQNFYTTTQTLTVGPN</sequence>
<dbReference type="Pfam" id="PF00171">
    <property type="entry name" value="Aldedh"/>
    <property type="match status" value="1"/>
</dbReference>
<evidence type="ECO:0000313" key="5">
    <source>
        <dbReference type="EMBL" id="NYE45443.1"/>
    </source>
</evidence>
<dbReference type="Gene3D" id="3.40.309.10">
    <property type="entry name" value="Aldehyde Dehydrogenase, Chain A, domain 2"/>
    <property type="match status" value="1"/>
</dbReference>